<feature type="transmembrane region" description="Helical" evidence="10">
    <location>
        <begin position="107"/>
        <end position="129"/>
    </location>
</feature>
<evidence type="ECO:0000256" key="9">
    <source>
        <dbReference type="ARBA" id="ARBA00023264"/>
    </source>
</evidence>
<dbReference type="RefSeq" id="WP_191688729.1">
    <property type="nucleotide sequence ID" value="NZ_JACSQY010000002.1"/>
</dbReference>
<dbReference type="InterPro" id="IPR003811">
    <property type="entry name" value="G3P_acylTferase_PlsY"/>
</dbReference>
<comment type="catalytic activity">
    <reaction evidence="10">
        <text>an acyl phosphate + sn-glycerol 3-phosphate = a 1-acyl-sn-glycero-3-phosphate + phosphate</text>
        <dbReference type="Rhea" id="RHEA:34075"/>
        <dbReference type="ChEBI" id="CHEBI:43474"/>
        <dbReference type="ChEBI" id="CHEBI:57597"/>
        <dbReference type="ChEBI" id="CHEBI:57970"/>
        <dbReference type="ChEBI" id="CHEBI:59918"/>
        <dbReference type="EC" id="2.3.1.275"/>
    </reaction>
</comment>
<keyword evidence="4 10" id="KW-0812">Transmembrane</keyword>
<evidence type="ECO:0000256" key="3">
    <source>
        <dbReference type="ARBA" id="ARBA00022679"/>
    </source>
</evidence>
<evidence type="ECO:0000256" key="6">
    <source>
        <dbReference type="ARBA" id="ARBA00023098"/>
    </source>
</evidence>
<reference evidence="11 12" key="1">
    <citation type="submission" date="2020-08" db="EMBL/GenBank/DDBJ databases">
        <title>A Genomic Blueprint of the Chicken Gut Microbiome.</title>
        <authorList>
            <person name="Gilroy R."/>
            <person name="Ravi A."/>
            <person name="Getino M."/>
            <person name="Pursley I."/>
            <person name="Horton D.L."/>
            <person name="Alikhan N.-F."/>
            <person name="Baker D."/>
            <person name="Gharbi K."/>
            <person name="Hall N."/>
            <person name="Watson M."/>
            <person name="Adriaenssens E.M."/>
            <person name="Foster-Nyarko E."/>
            <person name="Jarju S."/>
            <person name="Secka A."/>
            <person name="Antonio M."/>
            <person name="Oren A."/>
            <person name="Chaudhuri R."/>
            <person name="La Ragione R.M."/>
            <person name="Hildebrand F."/>
            <person name="Pallen M.J."/>
        </authorList>
    </citation>
    <scope>NUCLEOTIDE SEQUENCE [LARGE SCALE GENOMIC DNA]</scope>
    <source>
        <strain evidence="11 12">Sa3CUA8</strain>
    </source>
</reference>
<proteinExistence type="inferred from homology"/>
<evidence type="ECO:0000256" key="5">
    <source>
        <dbReference type="ARBA" id="ARBA00022989"/>
    </source>
</evidence>
<dbReference type="EC" id="2.3.1.275" evidence="10"/>
<dbReference type="Pfam" id="PF02660">
    <property type="entry name" value="G3P_acyltransf"/>
    <property type="match status" value="1"/>
</dbReference>
<comment type="subcellular location">
    <subcellularLocation>
        <location evidence="10">Cell membrane</location>
        <topology evidence="10">Multi-pass membrane protein</topology>
    </subcellularLocation>
</comment>
<comment type="similarity">
    <text evidence="10">Belongs to the PlsY family.</text>
</comment>
<sequence length="188" mass="20099">MVLLLTLTAYLLGNFLPALFIGKRSGKTILSEGSGNPGARNAGRVYGKKAFLLVFLLDAGKGALAVYMTFSLDGRPVVGLLALAAVMLGHCYPIIHRFKGGKGAAAFIGGLLVFNPMGVFPILLGFPLLYPAVRNFTAASVLGTIAIVPWSMWLYDGKTTLIAIFIVGLLLWTHRAALHISIGRKQTR</sequence>
<gene>
    <name evidence="10" type="primary">plsY</name>
    <name evidence="11" type="ORF">H9659_04490</name>
</gene>
<evidence type="ECO:0000256" key="7">
    <source>
        <dbReference type="ARBA" id="ARBA00023136"/>
    </source>
</evidence>
<dbReference type="Proteomes" id="UP000659496">
    <property type="component" value="Unassembled WGS sequence"/>
</dbReference>
<dbReference type="EMBL" id="JACSQY010000002">
    <property type="protein sequence ID" value="MBD7907591.1"/>
    <property type="molecule type" value="Genomic_DNA"/>
</dbReference>
<comment type="subunit">
    <text evidence="10">Probably interacts with PlsX.</text>
</comment>
<keyword evidence="12" id="KW-1185">Reference proteome</keyword>
<keyword evidence="1 10" id="KW-1003">Cell membrane</keyword>
<feature type="transmembrane region" description="Helical" evidence="10">
    <location>
        <begin position="50"/>
        <end position="70"/>
    </location>
</feature>
<feature type="transmembrane region" description="Helical" evidence="10">
    <location>
        <begin position="136"/>
        <end position="155"/>
    </location>
</feature>
<keyword evidence="8 10" id="KW-0594">Phospholipid biosynthesis</keyword>
<name>A0ABR8PHE7_9BACL</name>
<protein>
    <recommendedName>
        <fullName evidence="10">Glycerol-3-phosphate acyltransferase</fullName>
    </recommendedName>
    <alternativeName>
        <fullName evidence="10">Acyl-PO4 G3P acyltransferase</fullName>
    </alternativeName>
    <alternativeName>
        <fullName evidence="10">Acyl-phosphate--glycerol-3-phosphate acyltransferase</fullName>
    </alternativeName>
    <alternativeName>
        <fullName evidence="10">G3P acyltransferase</fullName>
        <shortName evidence="10">GPAT</shortName>
        <ecNumber evidence="10">2.3.1.275</ecNumber>
    </alternativeName>
    <alternativeName>
        <fullName evidence="10">Lysophosphatidic acid synthase</fullName>
        <shortName evidence="10">LPA synthase</shortName>
    </alternativeName>
</protein>
<keyword evidence="2 10" id="KW-0444">Lipid biosynthesis</keyword>
<comment type="pathway">
    <text evidence="10">Lipid metabolism; phospholipid metabolism.</text>
</comment>
<keyword evidence="5 10" id="KW-1133">Transmembrane helix</keyword>
<organism evidence="11 12">
    <name type="scientific">Sporosarcina gallistercoris</name>
    <dbReference type="NCBI Taxonomy" id="2762245"/>
    <lineage>
        <taxon>Bacteria</taxon>
        <taxon>Bacillati</taxon>
        <taxon>Bacillota</taxon>
        <taxon>Bacilli</taxon>
        <taxon>Bacillales</taxon>
        <taxon>Caryophanaceae</taxon>
        <taxon>Sporosarcina</taxon>
    </lineage>
</organism>
<evidence type="ECO:0000256" key="4">
    <source>
        <dbReference type="ARBA" id="ARBA00022692"/>
    </source>
</evidence>
<dbReference type="SMART" id="SM01207">
    <property type="entry name" value="G3P_acyltransf"/>
    <property type="match status" value="1"/>
</dbReference>
<keyword evidence="7 10" id="KW-0472">Membrane</keyword>
<dbReference type="HAMAP" id="MF_01043">
    <property type="entry name" value="PlsY"/>
    <property type="match status" value="1"/>
</dbReference>
<feature type="transmembrane region" description="Helical" evidence="10">
    <location>
        <begin position="77"/>
        <end position="95"/>
    </location>
</feature>
<evidence type="ECO:0000313" key="12">
    <source>
        <dbReference type="Proteomes" id="UP000659496"/>
    </source>
</evidence>
<evidence type="ECO:0000256" key="8">
    <source>
        <dbReference type="ARBA" id="ARBA00023209"/>
    </source>
</evidence>
<keyword evidence="6 10" id="KW-0443">Lipid metabolism</keyword>
<comment type="function">
    <text evidence="10">Catalyzes the transfer of an acyl group from acyl-phosphate (acyl-PO(4)) to glycerol-3-phosphate (G3P) to form lysophosphatidic acid (LPA). This enzyme utilizes acyl-phosphate as fatty acyl donor, but not acyl-CoA or acyl-ACP.</text>
</comment>
<dbReference type="PANTHER" id="PTHR30309:SF0">
    <property type="entry name" value="GLYCEROL-3-PHOSPHATE ACYLTRANSFERASE-RELATED"/>
    <property type="match status" value="1"/>
</dbReference>
<evidence type="ECO:0000256" key="1">
    <source>
        <dbReference type="ARBA" id="ARBA00022475"/>
    </source>
</evidence>
<accession>A0ABR8PHE7</accession>
<keyword evidence="11" id="KW-0012">Acyltransferase</keyword>
<feature type="transmembrane region" description="Helical" evidence="10">
    <location>
        <begin position="161"/>
        <end position="178"/>
    </location>
</feature>
<keyword evidence="9 10" id="KW-1208">Phospholipid metabolism</keyword>
<dbReference type="PANTHER" id="PTHR30309">
    <property type="entry name" value="INNER MEMBRANE PROTEIN YGIH"/>
    <property type="match status" value="1"/>
</dbReference>
<dbReference type="GO" id="GO:0016746">
    <property type="term" value="F:acyltransferase activity"/>
    <property type="evidence" value="ECO:0007669"/>
    <property type="project" value="UniProtKB-KW"/>
</dbReference>
<evidence type="ECO:0000256" key="10">
    <source>
        <dbReference type="HAMAP-Rule" id="MF_01043"/>
    </source>
</evidence>
<evidence type="ECO:0000256" key="2">
    <source>
        <dbReference type="ARBA" id="ARBA00022516"/>
    </source>
</evidence>
<keyword evidence="3 10" id="KW-0808">Transferase</keyword>
<comment type="caution">
    <text evidence="11">The sequence shown here is derived from an EMBL/GenBank/DDBJ whole genome shotgun (WGS) entry which is preliminary data.</text>
</comment>
<evidence type="ECO:0000313" key="11">
    <source>
        <dbReference type="EMBL" id="MBD7907591.1"/>
    </source>
</evidence>